<feature type="region of interest" description="Disordered" evidence="6">
    <location>
        <begin position="90"/>
        <end position="155"/>
    </location>
</feature>
<dbReference type="Pfam" id="PF00134">
    <property type="entry name" value="Cyclin_N"/>
    <property type="match status" value="1"/>
</dbReference>
<dbReference type="InterPro" id="IPR013763">
    <property type="entry name" value="Cyclin-like_dom"/>
</dbReference>
<dbReference type="SUPFAM" id="SSF47954">
    <property type="entry name" value="Cyclin-like"/>
    <property type="match status" value="2"/>
</dbReference>
<dbReference type="Gene3D" id="1.10.472.10">
    <property type="entry name" value="Cyclin-like"/>
    <property type="match status" value="2"/>
</dbReference>
<evidence type="ECO:0000256" key="2">
    <source>
        <dbReference type="ARBA" id="ARBA00022776"/>
    </source>
</evidence>
<dbReference type="PANTHER" id="PTHR10177">
    <property type="entry name" value="CYCLINS"/>
    <property type="match status" value="1"/>
</dbReference>
<dbReference type="FunFam" id="1.10.472.10:FF:000001">
    <property type="entry name" value="G2/mitotic-specific cyclin"/>
    <property type="match status" value="1"/>
</dbReference>
<accession>A0A8E0RWS2</accession>
<evidence type="ECO:0000256" key="6">
    <source>
        <dbReference type="SAM" id="MobiDB-lite"/>
    </source>
</evidence>
<feature type="domain" description="Cyclin-like" evidence="7">
    <location>
        <begin position="406"/>
        <end position="491"/>
    </location>
</feature>
<dbReference type="EMBL" id="LUCM01005173">
    <property type="protein sequence ID" value="KAA0193232.1"/>
    <property type="molecule type" value="Genomic_DNA"/>
</dbReference>
<evidence type="ECO:0000256" key="1">
    <source>
        <dbReference type="ARBA" id="ARBA00022618"/>
    </source>
</evidence>
<gene>
    <name evidence="8" type="ORF">FBUS_06140</name>
</gene>
<dbReference type="InterPro" id="IPR048258">
    <property type="entry name" value="Cyclins_cyclin-box"/>
</dbReference>
<dbReference type="CDD" id="cd20542">
    <property type="entry name" value="CYCLIN_CNTD2"/>
    <property type="match status" value="1"/>
</dbReference>
<protein>
    <submittedName>
        <fullName evidence="8">Putative cyclin</fullName>
    </submittedName>
</protein>
<keyword evidence="1" id="KW-0132">Cell division</keyword>
<dbReference type="InterPro" id="IPR036915">
    <property type="entry name" value="Cyclin-like_sf"/>
</dbReference>
<evidence type="ECO:0000256" key="4">
    <source>
        <dbReference type="ARBA" id="ARBA00023306"/>
    </source>
</evidence>
<evidence type="ECO:0000256" key="5">
    <source>
        <dbReference type="RuleBase" id="RU000383"/>
    </source>
</evidence>
<comment type="similarity">
    <text evidence="5">Belongs to the cyclin family.</text>
</comment>
<dbReference type="AlphaFoldDB" id="A0A8E0RWS2"/>
<organism evidence="8 9">
    <name type="scientific">Fasciolopsis buskii</name>
    <dbReference type="NCBI Taxonomy" id="27845"/>
    <lineage>
        <taxon>Eukaryota</taxon>
        <taxon>Metazoa</taxon>
        <taxon>Spiralia</taxon>
        <taxon>Lophotrochozoa</taxon>
        <taxon>Platyhelminthes</taxon>
        <taxon>Trematoda</taxon>
        <taxon>Digenea</taxon>
        <taxon>Plagiorchiida</taxon>
        <taxon>Echinostomata</taxon>
        <taxon>Echinostomatoidea</taxon>
        <taxon>Fasciolidae</taxon>
        <taxon>Fasciolopsis</taxon>
    </lineage>
</organism>
<dbReference type="PROSITE" id="PS00292">
    <property type="entry name" value="CYCLINS"/>
    <property type="match status" value="1"/>
</dbReference>
<name>A0A8E0RWS2_9TREM</name>
<dbReference type="GO" id="GO:0051301">
    <property type="term" value="P:cell division"/>
    <property type="evidence" value="ECO:0007669"/>
    <property type="project" value="UniProtKB-KW"/>
</dbReference>
<dbReference type="Pfam" id="PF02984">
    <property type="entry name" value="Cyclin_C"/>
    <property type="match status" value="1"/>
</dbReference>
<sequence>MSLCIWHKSSRTKRRPLLNRKAASRVQKKTSINKLIRSTKQQSIEPYLIRTDSGSCFRDLLSQKRKIIDQSDKTQAFAVVRYSKSIDLRKASAPSVSKSSDSEPADDSNVRTKPNRVKKVESHGRLLSGWRKSRGTADQSPSKPVIGSRGDPPNRLFKRRQTVIETTGLEPQGRENWECKPRRRSTLLPTKMQKLFGQKESDLARPALLDVCNRKPVRSRGQNDSIPPFDSSEEENKKMELRKKSDQLIPIDRLTLSEVEPPPIDCCKDIIPSQIDIELDSEAEGGSCVTVLENTRLIGMMFHHPVSVTLQSQTSVHRLTRMNSTVTALSDSTSLSSQEVGPCQRSYVLWLPRTTIDMVDVDEFHRHHDRIFRYLYARDLEATSYYKADFLKRSNLSDSIRSTLCDWLIKVQQYLKLRTETLHLAVNLVDRYTWLRDRIDPAKYQLLGITALFVAAKFVERFAPTTNALCYLTENSYRPKQVLDFEMQLLQTLDFDVAIPLPHHFLTRALLACDDLTFHERAKVELMCCYLFELSLTEISAVGVAASTRCAAAVRLIRQLLKAERERITSSPNTSMLDADSLERGLDPWNDRMVRILGHDDSAYLRSVALIYVGALKRFQPGALARKERFEAAFHKFSNRGYRAIAQCDTLQLCDYDAIEALLCNMNASDQPLYL</sequence>
<comment type="caution">
    <text evidence="8">The sequence shown here is derived from an EMBL/GenBank/DDBJ whole genome shotgun (WGS) entry which is preliminary data.</text>
</comment>
<dbReference type="InterPro" id="IPR004367">
    <property type="entry name" value="Cyclin_C-dom"/>
</dbReference>
<feature type="region of interest" description="Disordered" evidence="6">
    <location>
        <begin position="215"/>
        <end position="238"/>
    </location>
</feature>
<evidence type="ECO:0000313" key="8">
    <source>
        <dbReference type="EMBL" id="KAA0193232.1"/>
    </source>
</evidence>
<dbReference type="OrthoDB" id="6272950at2759"/>
<evidence type="ECO:0000259" key="7">
    <source>
        <dbReference type="SMART" id="SM00385"/>
    </source>
</evidence>
<keyword evidence="2" id="KW-0498">Mitosis</keyword>
<dbReference type="InterPro" id="IPR006671">
    <property type="entry name" value="Cyclin_N"/>
</dbReference>
<keyword evidence="3 5" id="KW-0195">Cyclin</keyword>
<dbReference type="SMART" id="SM00385">
    <property type="entry name" value="CYCLIN"/>
    <property type="match status" value="1"/>
</dbReference>
<reference evidence="8" key="1">
    <citation type="submission" date="2019-05" db="EMBL/GenBank/DDBJ databases">
        <title>Annotation for the trematode Fasciolopsis buski.</title>
        <authorList>
            <person name="Choi Y.-J."/>
        </authorList>
    </citation>
    <scope>NUCLEOTIDE SEQUENCE</scope>
    <source>
        <strain evidence="8">HT</strain>
        <tissue evidence="8">Whole worm</tissue>
    </source>
</reference>
<dbReference type="Proteomes" id="UP000728185">
    <property type="component" value="Unassembled WGS sequence"/>
</dbReference>
<evidence type="ECO:0000313" key="9">
    <source>
        <dbReference type="Proteomes" id="UP000728185"/>
    </source>
</evidence>
<evidence type="ECO:0000256" key="3">
    <source>
        <dbReference type="ARBA" id="ARBA00023127"/>
    </source>
</evidence>
<keyword evidence="4" id="KW-0131">Cell cycle</keyword>
<proteinExistence type="inferred from homology"/>
<keyword evidence="9" id="KW-1185">Reference proteome</keyword>
<dbReference type="InterPro" id="IPR039361">
    <property type="entry name" value="Cyclin"/>
</dbReference>